<dbReference type="HOGENOM" id="CLU_3085788_0_0_6"/>
<gene>
    <name evidence="1" type="ORF">THII_2915</name>
</gene>
<evidence type="ECO:0000313" key="1">
    <source>
        <dbReference type="EMBL" id="BAP57212.1"/>
    </source>
</evidence>
<dbReference type="Proteomes" id="UP000031623">
    <property type="component" value="Chromosome"/>
</dbReference>
<protein>
    <submittedName>
        <fullName evidence="1">Uncharacterized protein</fullName>
    </submittedName>
</protein>
<proteinExistence type="predicted"/>
<name>A0A090AMJ1_9GAMM</name>
<sequence>MPFKGAKFYGIYQEKTIGLSLSSSNYMKDKTIKNMGKNSPAKGLKLTMPVGE</sequence>
<evidence type="ECO:0000313" key="2">
    <source>
        <dbReference type="Proteomes" id="UP000031623"/>
    </source>
</evidence>
<dbReference type="AlphaFoldDB" id="A0A090AMJ1"/>
<dbReference type="STRING" id="40754.THII_2915"/>
<dbReference type="KEGG" id="tig:THII_2915"/>
<accession>A0A090AMJ1</accession>
<keyword evidence="2" id="KW-1185">Reference proteome</keyword>
<reference evidence="1 2" key="1">
    <citation type="journal article" date="2014" name="ISME J.">
        <title>Ecophysiology of Thioploca ingrica as revealed by the complete genome sequence supplemented with proteomic evidence.</title>
        <authorList>
            <person name="Kojima H."/>
            <person name="Ogura Y."/>
            <person name="Yamamoto N."/>
            <person name="Togashi T."/>
            <person name="Mori H."/>
            <person name="Watanabe T."/>
            <person name="Nemoto F."/>
            <person name="Kurokawa K."/>
            <person name="Hayashi T."/>
            <person name="Fukui M."/>
        </authorList>
    </citation>
    <scope>NUCLEOTIDE SEQUENCE [LARGE SCALE GENOMIC DNA]</scope>
</reference>
<organism evidence="1 2">
    <name type="scientific">Thioploca ingrica</name>
    <dbReference type="NCBI Taxonomy" id="40754"/>
    <lineage>
        <taxon>Bacteria</taxon>
        <taxon>Pseudomonadati</taxon>
        <taxon>Pseudomonadota</taxon>
        <taxon>Gammaproteobacteria</taxon>
        <taxon>Thiotrichales</taxon>
        <taxon>Thiotrichaceae</taxon>
        <taxon>Thioploca</taxon>
    </lineage>
</organism>
<dbReference type="EMBL" id="AP014633">
    <property type="protein sequence ID" value="BAP57212.1"/>
    <property type="molecule type" value="Genomic_DNA"/>
</dbReference>